<protein>
    <submittedName>
        <fullName evidence="1">LPS export ABC transporter periplasmic protein LptC</fullName>
    </submittedName>
</protein>
<name>A0ABY6M257_9FLAO</name>
<accession>A0ABY6M257</accession>
<evidence type="ECO:0000313" key="1">
    <source>
        <dbReference type="EMBL" id="UYW01318.1"/>
    </source>
</evidence>
<evidence type="ECO:0000313" key="2">
    <source>
        <dbReference type="Proteomes" id="UP001163328"/>
    </source>
</evidence>
<dbReference type="InterPro" id="IPR026265">
    <property type="entry name" value="LptC"/>
</dbReference>
<dbReference type="Gene3D" id="2.60.450.10">
    <property type="entry name" value="Lipopolysaccharide (LPS) transport protein A like domain"/>
    <property type="match status" value="1"/>
</dbReference>
<gene>
    <name evidence="1" type="primary">lptC</name>
    <name evidence="1" type="ORF">K5I29_12915</name>
</gene>
<dbReference type="InterPro" id="IPR010664">
    <property type="entry name" value="LipoPS_assembly_LptC-rel"/>
</dbReference>
<dbReference type="NCBIfam" id="TIGR04409">
    <property type="entry name" value="LptC_YrbK"/>
    <property type="match status" value="1"/>
</dbReference>
<keyword evidence="2" id="KW-1185">Reference proteome</keyword>
<dbReference type="Proteomes" id="UP001163328">
    <property type="component" value="Chromosome"/>
</dbReference>
<sequence length="176" mass="20266">MASAMTVFFSCTNDFKEIQQLNATTFEPQTEAENIHLKYTDSGAVRAILISPLMLDYSNAKFPFSEFPEGIDLTVFDSDNKENYVTSKYAISHSKNELIELLDSVVITTHDGKKLLTDQLFYDQKREWFYTEKHFTFIDETGNYIQGPGIDFSKDFKIFNTQKNSGEYLNTQNTNL</sequence>
<reference evidence="1" key="1">
    <citation type="submission" date="2021-08" db="EMBL/GenBank/DDBJ databases">
        <title>Flavobacterium sp. strain CC-SYL302.</title>
        <authorList>
            <person name="Lin S.-Y."/>
            <person name="Lee T.-H."/>
            <person name="Young C.-C."/>
        </authorList>
    </citation>
    <scope>NUCLEOTIDE SEQUENCE</scope>
    <source>
        <strain evidence="1">CC-SYL302</strain>
    </source>
</reference>
<dbReference type="RefSeq" id="WP_264433776.1">
    <property type="nucleotide sequence ID" value="NZ_CP081495.1"/>
</dbReference>
<proteinExistence type="predicted"/>
<dbReference type="EMBL" id="CP081495">
    <property type="protein sequence ID" value="UYW01318.1"/>
    <property type="molecule type" value="Genomic_DNA"/>
</dbReference>
<organism evidence="1 2">
    <name type="scientific">Flavobacterium agricola</name>
    <dbReference type="NCBI Taxonomy" id="2870839"/>
    <lineage>
        <taxon>Bacteria</taxon>
        <taxon>Pseudomonadati</taxon>
        <taxon>Bacteroidota</taxon>
        <taxon>Flavobacteriia</taxon>
        <taxon>Flavobacteriales</taxon>
        <taxon>Flavobacteriaceae</taxon>
        <taxon>Flavobacterium</taxon>
    </lineage>
</organism>
<dbReference type="Pfam" id="PF06835">
    <property type="entry name" value="LptC"/>
    <property type="match status" value="1"/>
</dbReference>